<keyword evidence="1" id="KW-0472">Membrane</keyword>
<feature type="transmembrane region" description="Helical" evidence="1">
    <location>
        <begin position="66"/>
        <end position="83"/>
    </location>
</feature>
<proteinExistence type="predicted"/>
<reference evidence="3" key="1">
    <citation type="submission" date="2015-05" db="EMBL/GenBank/DDBJ databases">
        <authorList>
            <person name="Rovetto F."/>
            <person name="Cocolin L."/>
            <person name="Illeghems K."/>
            <person name="Van Nieuwerburgh F."/>
            <person name="Houf K."/>
        </authorList>
    </citation>
    <scope>NUCLEOTIDE SEQUENCE [LARGE SCALE GENOMIC DNA]</scope>
    <source>
        <strain evidence="3">DU22</strain>
    </source>
</reference>
<gene>
    <name evidence="2" type="ORF">AAX29_01928</name>
</gene>
<organism evidence="2 3">
    <name type="scientific">Aliarcobacter thereius</name>
    <dbReference type="NCBI Taxonomy" id="544718"/>
    <lineage>
        <taxon>Bacteria</taxon>
        <taxon>Pseudomonadati</taxon>
        <taxon>Campylobacterota</taxon>
        <taxon>Epsilonproteobacteria</taxon>
        <taxon>Campylobacterales</taxon>
        <taxon>Arcobacteraceae</taxon>
        <taxon>Aliarcobacter</taxon>
    </lineage>
</organism>
<keyword evidence="1" id="KW-1133">Transmembrane helix</keyword>
<keyword evidence="1" id="KW-0812">Transmembrane</keyword>
<dbReference type="AlphaFoldDB" id="A0A1C0B552"/>
<protein>
    <submittedName>
        <fullName evidence="2">Uncharacterized protein</fullName>
    </submittedName>
</protein>
<dbReference type="Proteomes" id="UP000093281">
    <property type="component" value="Unassembled WGS sequence"/>
</dbReference>
<evidence type="ECO:0000313" key="2">
    <source>
        <dbReference type="EMBL" id="OCL97568.1"/>
    </source>
</evidence>
<evidence type="ECO:0000256" key="1">
    <source>
        <dbReference type="SAM" id="Phobius"/>
    </source>
</evidence>
<evidence type="ECO:0000313" key="3">
    <source>
        <dbReference type="Proteomes" id="UP000093281"/>
    </source>
</evidence>
<name>A0A1C0B552_9BACT</name>
<accession>A0A1C0B552</accession>
<dbReference type="EMBL" id="LCUJ01000010">
    <property type="protein sequence ID" value="OCL97568.1"/>
    <property type="molecule type" value="Genomic_DNA"/>
</dbReference>
<feature type="transmembrane region" description="Helical" evidence="1">
    <location>
        <begin position="89"/>
        <end position="106"/>
    </location>
</feature>
<sequence length="215" mass="25757">MQTTINQGNNSRVAVRDYYENCNFTINKLQELNNLLEFQKVKQKEIINKFEKPIPIKINFKPSKKIIIFFMLTIFISLISFFYTITYLTFISFFCSLLVFIYALLVKKNLKIVENKLIFSEYSIIFKYKKYIEIYLKDIADFKKEDEINKNNEIIGVWFLIYSKKEAYPMVVFSSKDYHHINHLTDLLNITKEMNYLEELIKIEKSKTPDNEKVV</sequence>
<comment type="caution">
    <text evidence="2">The sequence shown here is derived from an EMBL/GenBank/DDBJ whole genome shotgun (WGS) entry which is preliminary data.</text>
</comment>
<dbReference type="RefSeq" id="WP_066187572.1">
    <property type="nucleotide sequence ID" value="NZ_LCUJ01000010.1"/>
</dbReference>